<keyword evidence="3" id="KW-1185">Reference proteome</keyword>
<dbReference type="SUPFAM" id="SSF53335">
    <property type="entry name" value="S-adenosyl-L-methionine-dependent methyltransferases"/>
    <property type="match status" value="1"/>
</dbReference>
<reference evidence="2" key="1">
    <citation type="submission" date="2020-10" db="EMBL/GenBank/DDBJ databases">
        <title>Unveiling of a novel bifunctional photoreceptor, Dualchrome1, isolated from a cosmopolitan green alga.</title>
        <authorList>
            <person name="Suzuki S."/>
            <person name="Kawachi M."/>
        </authorList>
    </citation>
    <scope>NUCLEOTIDE SEQUENCE</scope>
    <source>
        <strain evidence="2">NIES 2893</strain>
    </source>
</reference>
<dbReference type="EMBL" id="BNJQ01000030">
    <property type="protein sequence ID" value="GHP10720.1"/>
    <property type="molecule type" value="Genomic_DNA"/>
</dbReference>
<feature type="domain" description="Methyltransferase type 11" evidence="1">
    <location>
        <begin position="46"/>
        <end position="144"/>
    </location>
</feature>
<evidence type="ECO:0000313" key="2">
    <source>
        <dbReference type="EMBL" id="GHP10720.1"/>
    </source>
</evidence>
<dbReference type="AlphaFoldDB" id="A0A830HY45"/>
<dbReference type="Pfam" id="PF08241">
    <property type="entry name" value="Methyltransf_11"/>
    <property type="match status" value="1"/>
</dbReference>
<dbReference type="PANTHER" id="PTHR43591">
    <property type="entry name" value="METHYLTRANSFERASE"/>
    <property type="match status" value="1"/>
</dbReference>
<gene>
    <name evidence="2" type="ORF">PPROV_000945100</name>
</gene>
<dbReference type="CDD" id="cd02440">
    <property type="entry name" value="AdoMet_MTases"/>
    <property type="match status" value="1"/>
</dbReference>
<proteinExistence type="predicted"/>
<dbReference type="InterPro" id="IPR013216">
    <property type="entry name" value="Methyltransf_11"/>
</dbReference>
<dbReference type="InterPro" id="IPR029063">
    <property type="entry name" value="SAM-dependent_MTases_sf"/>
</dbReference>
<sequence>MAEKAQSFDGAEKAKTFANFFEVGEPMWAKMYDLAKKSCASPTKILDLGAGPGEPSCYFAAKFPEVPVTCTDLAPPMVELAKKRVAAKGLTNVECMVVDMEDQSGIPDASVDLVISQMAYQFCPDKPKALAETFRVMKPGGVLVANVWNSMDLMPLAGGLMKSVTGPTDPPPPNPNGPLGLADVALFDSLLTDAGFKTCSDHNYSESVKFKLGPIDDDQSFKMAMLPLWDKFTEMETSGTHPTAWTTALAAFPEVAKPFADADGIVYVTGNYRVAVVKKPE</sequence>
<dbReference type="OrthoDB" id="507377at2759"/>
<name>A0A830HY45_9CHLO</name>
<comment type="caution">
    <text evidence="2">The sequence shown here is derived from an EMBL/GenBank/DDBJ whole genome shotgun (WGS) entry which is preliminary data.</text>
</comment>
<organism evidence="2 3">
    <name type="scientific">Pycnococcus provasolii</name>
    <dbReference type="NCBI Taxonomy" id="41880"/>
    <lineage>
        <taxon>Eukaryota</taxon>
        <taxon>Viridiplantae</taxon>
        <taxon>Chlorophyta</taxon>
        <taxon>Pseudoscourfieldiophyceae</taxon>
        <taxon>Pseudoscourfieldiales</taxon>
        <taxon>Pycnococcaceae</taxon>
        <taxon>Pycnococcus</taxon>
    </lineage>
</organism>
<evidence type="ECO:0000259" key="1">
    <source>
        <dbReference type="Pfam" id="PF08241"/>
    </source>
</evidence>
<dbReference type="Proteomes" id="UP000660262">
    <property type="component" value="Unassembled WGS sequence"/>
</dbReference>
<protein>
    <recommendedName>
        <fullName evidence="1">Methyltransferase type 11 domain-containing protein</fullName>
    </recommendedName>
</protein>
<accession>A0A830HY45</accession>
<evidence type="ECO:0000313" key="3">
    <source>
        <dbReference type="Proteomes" id="UP000660262"/>
    </source>
</evidence>
<dbReference type="Gene3D" id="3.40.50.150">
    <property type="entry name" value="Vaccinia Virus protein VP39"/>
    <property type="match status" value="1"/>
</dbReference>
<dbReference type="GO" id="GO:0008757">
    <property type="term" value="F:S-adenosylmethionine-dependent methyltransferase activity"/>
    <property type="evidence" value="ECO:0007669"/>
    <property type="project" value="InterPro"/>
</dbReference>